<keyword evidence="4" id="KW-1185">Reference proteome</keyword>
<dbReference type="eggNOG" id="arCOG01284">
    <property type="taxonomic scope" value="Archaea"/>
</dbReference>
<feature type="domain" description="ChsH2 C-terminal OB-fold" evidence="1">
    <location>
        <begin position="78"/>
        <end position="140"/>
    </location>
</feature>
<dbReference type="InterPro" id="IPR022002">
    <property type="entry name" value="ChsH2_Znr"/>
</dbReference>
<evidence type="ECO:0008006" key="5">
    <source>
        <dbReference type="Google" id="ProtNLM"/>
    </source>
</evidence>
<dbReference type="InterPro" id="IPR012340">
    <property type="entry name" value="NA-bd_OB-fold"/>
</dbReference>
<evidence type="ECO:0000313" key="4">
    <source>
        <dbReference type="Proteomes" id="UP000006681"/>
    </source>
</evidence>
<reference evidence="4" key="2">
    <citation type="journal article" date="2010" name="Stand. Genomic Sci.">
        <title>Complete genome sequence of Vulcanisaeta distributa type strain (IC-017T).</title>
        <authorList>
            <person name="Mavromatis K."/>
            <person name="Sikorski J."/>
            <person name="Pabst E."/>
            <person name="Teshima H."/>
            <person name="Lapidus A."/>
            <person name="Lucas S."/>
            <person name="Nolan M."/>
            <person name="Glavina Del Rio T."/>
            <person name="Cheng J."/>
            <person name="Bruce D."/>
            <person name="Goodwin L."/>
            <person name="Pitluck S."/>
            <person name="Liolios K."/>
            <person name="Ivanova N."/>
            <person name="Mikhailova N."/>
            <person name="Pati A."/>
            <person name="Chen A."/>
            <person name="Palaniappan K."/>
            <person name="Land M."/>
            <person name="Hauser L."/>
            <person name="Chang Y."/>
            <person name="Jeffries C."/>
            <person name="Rohde M."/>
            <person name="Spring S."/>
            <person name="Goker M."/>
            <person name="Wirth R."/>
            <person name="Woyke T."/>
            <person name="Bristow J."/>
            <person name="Eisen J."/>
            <person name="Markowitz V."/>
            <person name="Hugenholtz P."/>
            <person name="Klenk H."/>
            <person name="Kyrpides N."/>
        </authorList>
    </citation>
    <scope>NUCLEOTIDE SEQUENCE [LARGE SCALE GENOMIC DNA]</scope>
    <source>
        <strain evidence="4">DSM 14429 / JCM 11212 / NBRC 100878 / IC-017</strain>
    </source>
</reference>
<organism evidence="3 4">
    <name type="scientific">Vulcanisaeta distributa (strain DSM 14429 / JCM 11212 / NBRC 100878 / IC-017)</name>
    <dbReference type="NCBI Taxonomy" id="572478"/>
    <lineage>
        <taxon>Archaea</taxon>
        <taxon>Thermoproteota</taxon>
        <taxon>Thermoprotei</taxon>
        <taxon>Thermoproteales</taxon>
        <taxon>Thermoproteaceae</taxon>
        <taxon>Vulcanisaeta</taxon>
    </lineage>
</organism>
<dbReference type="Gene3D" id="6.10.30.10">
    <property type="match status" value="1"/>
</dbReference>
<evidence type="ECO:0000313" key="3">
    <source>
        <dbReference type="EMBL" id="ADN51337.1"/>
    </source>
</evidence>
<dbReference type="GeneID" id="9752914"/>
<dbReference type="Pfam" id="PF01796">
    <property type="entry name" value="OB_ChsH2_C"/>
    <property type="match status" value="1"/>
</dbReference>
<dbReference type="AlphaFoldDB" id="E1QNX2"/>
<dbReference type="SUPFAM" id="SSF50249">
    <property type="entry name" value="Nucleic acid-binding proteins"/>
    <property type="match status" value="1"/>
</dbReference>
<dbReference type="HOGENOM" id="CLU_119412_2_1_2"/>
<sequence length="161" mass="18504">MRVAERKAGAKKTVKMEGPTIDSVPIIYRHRIPISKTVKYWDGLREGKIYATKCKSCGAVYYPPQADCPYCGSSDVEWVELPKEGVLETFTRVYSRPQGYEEFEPYIIAIARVGDVRVMGWLINVKDERCVRVGDEVVLSTTYIEKHNKYIITFQLKNKQC</sequence>
<dbReference type="RefSeq" id="WP_013337062.1">
    <property type="nucleotide sequence ID" value="NC_014537.1"/>
</dbReference>
<dbReference type="Proteomes" id="UP000006681">
    <property type="component" value="Chromosome"/>
</dbReference>
<evidence type="ECO:0000259" key="2">
    <source>
        <dbReference type="Pfam" id="PF12172"/>
    </source>
</evidence>
<feature type="domain" description="ChsH2 rubredoxin-like zinc ribbon" evidence="2">
    <location>
        <begin position="41"/>
        <end position="77"/>
    </location>
</feature>
<dbReference type="OrthoDB" id="9573at2157"/>
<dbReference type="EMBL" id="CP002100">
    <property type="protein sequence ID" value="ADN51337.1"/>
    <property type="molecule type" value="Genomic_DNA"/>
</dbReference>
<gene>
    <name evidence="3" type="ordered locus">Vdis_1965</name>
</gene>
<dbReference type="STRING" id="572478.Vdis_1965"/>
<accession>E1QNX2</accession>
<proteinExistence type="predicted"/>
<name>E1QNX2_VULDI</name>
<dbReference type="InterPro" id="IPR002878">
    <property type="entry name" value="ChsH2_C"/>
</dbReference>
<dbReference type="InterPro" id="IPR052513">
    <property type="entry name" value="Thioester_dehydratase-like"/>
</dbReference>
<evidence type="ECO:0000259" key="1">
    <source>
        <dbReference type="Pfam" id="PF01796"/>
    </source>
</evidence>
<reference evidence="3 4" key="1">
    <citation type="journal article" date="2010" name="Stand. Genomic Sci.">
        <title>Complete genome sequence of Vulcanisaeta distributa type strain (IC-017).</title>
        <authorList>
            <person name="Mavromatis K."/>
            <person name="Sikorski J."/>
            <person name="Pabst E."/>
            <person name="Teshima H."/>
            <person name="Lapidus A."/>
            <person name="Lucas S."/>
            <person name="Nolan M."/>
            <person name="Glavina Del Rio T."/>
            <person name="Cheng J.F."/>
            <person name="Bruce D."/>
            <person name="Goodwin L."/>
            <person name="Pitluck S."/>
            <person name="Liolios K."/>
            <person name="Ivanova N."/>
            <person name="Mikhailova N."/>
            <person name="Pati A."/>
            <person name="Chen A."/>
            <person name="Palaniappan K."/>
            <person name="Land M."/>
            <person name="Hauser L."/>
            <person name="Chang Y.J."/>
            <person name="Jeffries C.D."/>
            <person name="Rohde M."/>
            <person name="Spring S."/>
            <person name="Goker M."/>
            <person name="Wirth R."/>
            <person name="Woyke T."/>
            <person name="Bristow J."/>
            <person name="Eisen J.A."/>
            <person name="Markowitz V."/>
            <person name="Hugenholtz P."/>
            <person name="Klenk H.P."/>
            <person name="Kyrpides N.C."/>
        </authorList>
    </citation>
    <scope>NUCLEOTIDE SEQUENCE [LARGE SCALE GENOMIC DNA]</scope>
    <source>
        <strain evidence="4">DSM 14429 / JCM 11212 / NBRC 100878 / IC-017</strain>
    </source>
</reference>
<protein>
    <recommendedName>
        <fullName evidence="5">DUF35 domain-containing protein</fullName>
    </recommendedName>
</protein>
<dbReference type="Pfam" id="PF12172">
    <property type="entry name" value="zf-ChsH2"/>
    <property type="match status" value="1"/>
</dbReference>
<dbReference type="PANTHER" id="PTHR34075">
    <property type="entry name" value="BLR3430 PROTEIN"/>
    <property type="match status" value="1"/>
</dbReference>
<dbReference type="KEGG" id="vdi:Vdis_1965"/>
<dbReference type="PANTHER" id="PTHR34075:SF6">
    <property type="entry name" value="DNA-BINDING PROTEIN"/>
    <property type="match status" value="1"/>
</dbReference>